<evidence type="ECO:0000313" key="2">
    <source>
        <dbReference type="EMBL" id="PWN31568.1"/>
    </source>
</evidence>
<keyword evidence="3" id="KW-1185">Reference proteome</keyword>
<dbReference type="RefSeq" id="XP_025351870.1">
    <property type="nucleotide sequence ID" value="XM_025497952.1"/>
</dbReference>
<keyword evidence="1" id="KW-0732">Signal</keyword>
<protein>
    <submittedName>
        <fullName evidence="2">Uncharacterized protein</fullName>
    </submittedName>
</protein>
<dbReference type="Proteomes" id="UP000245771">
    <property type="component" value="Unassembled WGS sequence"/>
</dbReference>
<name>A0A316V3J9_9BASI</name>
<organism evidence="2 3">
    <name type="scientific">Meira miltonrushii</name>
    <dbReference type="NCBI Taxonomy" id="1280837"/>
    <lineage>
        <taxon>Eukaryota</taxon>
        <taxon>Fungi</taxon>
        <taxon>Dikarya</taxon>
        <taxon>Basidiomycota</taxon>
        <taxon>Ustilaginomycotina</taxon>
        <taxon>Exobasidiomycetes</taxon>
        <taxon>Exobasidiales</taxon>
        <taxon>Brachybasidiaceae</taxon>
        <taxon>Meira</taxon>
    </lineage>
</organism>
<sequence>MKILVKLTALLICIATVSGSPLPATNSQPESKVQKIKKASQGMDMSNVKARLCMVGSCVASNIGLKKPAEKLLDKGVEHIEQWSGHANKLREVLDTQDTAHKFEGARSQKALDDILTKGRKKIQKYDTRY</sequence>
<dbReference type="GeneID" id="37019733"/>
<dbReference type="AlphaFoldDB" id="A0A316V3J9"/>
<dbReference type="InParanoid" id="A0A316V3J9"/>
<feature type="signal peptide" evidence="1">
    <location>
        <begin position="1"/>
        <end position="19"/>
    </location>
</feature>
<proteinExistence type="predicted"/>
<dbReference type="EMBL" id="KZ819607">
    <property type="protein sequence ID" value="PWN31568.1"/>
    <property type="molecule type" value="Genomic_DNA"/>
</dbReference>
<evidence type="ECO:0000313" key="3">
    <source>
        <dbReference type="Proteomes" id="UP000245771"/>
    </source>
</evidence>
<feature type="chain" id="PRO_5016414329" evidence="1">
    <location>
        <begin position="20"/>
        <end position="130"/>
    </location>
</feature>
<gene>
    <name evidence="2" type="ORF">FA14DRAFT_158387</name>
</gene>
<accession>A0A316V3J9</accession>
<reference evidence="2 3" key="1">
    <citation type="journal article" date="2018" name="Mol. Biol. Evol.">
        <title>Broad Genomic Sampling Reveals a Smut Pathogenic Ancestry of the Fungal Clade Ustilaginomycotina.</title>
        <authorList>
            <person name="Kijpornyongpan T."/>
            <person name="Mondo S.J."/>
            <person name="Barry K."/>
            <person name="Sandor L."/>
            <person name="Lee J."/>
            <person name="Lipzen A."/>
            <person name="Pangilinan J."/>
            <person name="LaButti K."/>
            <person name="Hainaut M."/>
            <person name="Henrissat B."/>
            <person name="Grigoriev I.V."/>
            <person name="Spatafora J.W."/>
            <person name="Aime M.C."/>
        </authorList>
    </citation>
    <scope>NUCLEOTIDE SEQUENCE [LARGE SCALE GENOMIC DNA]</scope>
    <source>
        <strain evidence="2 3">MCA 3882</strain>
    </source>
</reference>
<evidence type="ECO:0000256" key="1">
    <source>
        <dbReference type="SAM" id="SignalP"/>
    </source>
</evidence>